<sequence>MKYMLWSEYGEDSGILDDYEETLIEWKDRIIKQKRKDRIEVLAFDESKGETPDDAKFILWLSVHKDENGELFWKEKTSIKLEYVTPVRNFKND</sequence>
<dbReference type="RefSeq" id="WP_016121325.1">
    <property type="nucleotide sequence ID" value="NZ_KB976684.1"/>
</dbReference>
<accession>R8MDY7</accession>
<dbReference type="PATRIC" id="fig|1053236.3.peg.6240"/>
<protein>
    <submittedName>
        <fullName evidence="1">Uncharacterized protein</fullName>
    </submittedName>
</protein>
<evidence type="ECO:0000313" key="1">
    <source>
        <dbReference type="EMBL" id="EOP32341.1"/>
    </source>
</evidence>
<organism evidence="1 2">
    <name type="scientific">Bacillus cereus (strain VD146)</name>
    <dbReference type="NCBI Taxonomy" id="1053236"/>
    <lineage>
        <taxon>Bacteria</taxon>
        <taxon>Bacillati</taxon>
        <taxon>Bacillota</taxon>
        <taxon>Bacilli</taxon>
        <taxon>Bacillales</taxon>
        <taxon>Bacillaceae</taxon>
        <taxon>Bacillus</taxon>
        <taxon>Bacillus cereus group</taxon>
    </lineage>
</organism>
<proteinExistence type="predicted"/>
<name>R8MDY7_BACCX</name>
<dbReference type="AlphaFoldDB" id="R8MDY7"/>
<dbReference type="EMBL" id="AHFE01000075">
    <property type="protein sequence ID" value="EOP32341.1"/>
    <property type="molecule type" value="Genomic_DNA"/>
</dbReference>
<reference evidence="2" key="1">
    <citation type="submission" date="2012-12" db="EMBL/GenBank/DDBJ databases">
        <title>The genome sequence of Bacillus cereus VD146.</title>
        <authorList>
            <consortium name="The Broad Institute Genome Sequencing Platform"/>
            <consortium name="The Broad Institute Genome Sequencing Center for Infectious Disease"/>
            <person name="Feldgarden M."/>
            <person name="Van der Auwera G.A."/>
            <person name="Mahillon J."/>
            <person name="Duprez V."/>
            <person name="Timmery S."/>
            <person name="Mattelet C."/>
            <person name="Dierick K."/>
            <person name="Sun M."/>
            <person name="Yu Z."/>
            <person name="Zhu L."/>
            <person name="Hu X."/>
            <person name="Shank E.B."/>
            <person name="Swiecicka I."/>
            <person name="Hansen B.M."/>
            <person name="Andrup L."/>
            <person name="Walker B."/>
            <person name="Young S.K."/>
            <person name="Zeng Q."/>
            <person name="Gargeya S."/>
            <person name="Fitzgerald M."/>
            <person name="Haas B."/>
            <person name="Abouelleil A."/>
            <person name="Alvarado L."/>
            <person name="Arachchi H.M."/>
            <person name="Berlin A.M."/>
            <person name="Chapman S.B."/>
            <person name="Dewar J."/>
            <person name="Goldberg J."/>
            <person name="Griggs A."/>
            <person name="Gujja S."/>
            <person name="Hansen M."/>
            <person name="Howarth C."/>
            <person name="Imamovic A."/>
            <person name="Larimer J."/>
            <person name="McCowan C."/>
            <person name="Murphy C."/>
            <person name="Neiman D."/>
            <person name="Pearson M."/>
            <person name="Priest M."/>
            <person name="Roberts A."/>
            <person name="Saif S."/>
            <person name="Shea T."/>
            <person name="Sisk P."/>
            <person name="Sykes S."/>
            <person name="Wortman J."/>
            <person name="Nusbaum C."/>
            <person name="Birren B."/>
        </authorList>
    </citation>
    <scope>NUCLEOTIDE SEQUENCE [LARGE SCALE GENOMIC DNA]</scope>
    <source>
        <strain evidence="2">VD146</strain>
    </source>
</reference>
<gene>
    <name evidence="1" type="ORF">IK1_05877</name>
</gene>
<evidence type="ECO:0000313" key="2">
    <source>
        <dbReference type="Proteomes" id="UP000014020"/>
    </source>
</evidence>
<dbReference type="HOGENOM" id="CLU_2393585_0_0_9"/>
<comment type="caution">
    <text evidence="1">The sequence shown here is derived from an EMBL/GenBank/DDBJ whole genome shotgun (WGS) entry which is preliminary data.</text>
</comment>
<dbReference type="Proteomes" id="UP000014020">
    <property type="component" value="Unassembled WGS sequence"/>
</dbReference>